<protein>
    <submittedName>
        <fullName evidence="1">Uncharacterized protein</fullName>
    </submittedName>
</protein>
<dbReference type="HOGENOM" id="CLU_535939_0_0_1"/>
<sequence length="464" mass="53847">MNCKVQVFELEGDHTQAPRQFDDAMAMLRFWENTPKDGSESRTNRRIILLEDMVSRVNEILGVSLGIPPHFFLAHCDNFTDLRIIDDTFAAQNSSYWKVPFPIARFVPQTVPPGPYTAEVGNFSRDHFDIQPPGPINFNGYVSYWGRSYGLDSWTAVMLIDPPQAWLRQPNVSYELQIRFYPRDILHEVMISGNDVNRRIIQPCHRNMFEAAVQAHRQHPILHTQDPFTGSMYVRNLIRSAWEDKIMREATSFADVLGEDRDKYRVHQAVADTGKTAGTAYFDLMVKRQSIQQAKERILSIMWKFRLYDVDDTSKANDLFTTPEQAKNTRLQRYLEEDRQRQVYLSEEKRAWKMLFETQCSLESKAAEHMEMWSQRAARSATANGCGESNGTNIRPIDEDCDNHRAMHLCRIHFLHGRKVCSRRRPLLHLLGCLRTGHYHPACLGIVWRQHTKVLGKAQANMEF</sequence>
<dbReference type="eggNOG" id="ENOG502SKCR">
    <property type="taxonomic scope" value="Eukaryota"/>
</dbReference>
<gene>
    <name evidence="1" type="ORF">PFICI_04390</name>
</gene>
<name>W3X909_PESFW</name>
<organism evidence="1 2">
    <name type="scientific">Pestalotiopsis fici (strain W106-1 / CGMCC3.15140)</name>
    <dbReference type="NCBI Taxonomy" id="1229662"/>
    <lineage>
        <taxon>Eukaryota</taxon>
        <taxon>Fungi</taxon>
        <taxon>Dikarya</taxon>
        <taxon>Ascomycota</taxon>
        <taxon>Pezizomycotina</taxon>
        <taxon>Sordariomycetes</taxon>
        <taxon>Xylariomycetidae</taxon>
        <taxon>Amphisphaeriales</taxon>
        <taxon>Sporocadaceae</taxon>
        <taxon>Pestalotiopsis</taxon>
    </lineage>
</organism>
<dbReference type="OrthoDB" id="5428055at2759"/>
<dbReference type="Proteomes" id="UP000030651">
    <property type="component" value="Unassembled WGS sequence"/>
</dbReference>
<evidence type="ECO:0000313" key="1">
    <source>
        <dbReference type="EMBL" id="ETS82514.1"/>
    </source>
</evidence>
<dbReference type="RefSeq" id="XP_007831162.1">
    <property type="nucleotide sequence ID" value="XM_007832971.1"/>
</dbReference>
<dbReference type="GeneID" id="19269403"/>
<dbReference type="InParanoid" id="W3X909"/>
<accession>W3X909</accession>
<dbReference type="STRING" id="1229662.W3X909"/>
<proteinExistence type="predicted"/>
<keyword evidence="2" id="KW-1185">Reference proteome</keyword>
<dbReference type="EMBL" id="KI912111">
    <property type="protein sequence ID" value="ETS82514.1"/>
    <property type="molecule type" value="Genomic_DNA"/>
</dbReference>
<reference evidence="2" key="1">
    <citation type="journal article" date="2015" name="BMC Genomics">
        <title>Genomic and transcriptomic analysis of the endophytic fungus Pestalotiopsis fici reveals its lifestyle and high potential for synthesis of natural products.</title>
        <authorList>
            <person name="Wang X."/>
            <person name="Zhang X."/>
            <person name="Liu L."/>
            <person name="Xiang M."/>
            <person name="Wang W."/>
            <person name="Sun X."/>
            <person name="Che Y."/>
            <person name="Guo L."/>
            <person name="Liu G."/>
            <person name="Guo L."/>
            <person name="Wang C."/>
            <person name="Yin W.B."/>
            <person name="Stadler M."/>
            <person name="Zhang X."/>
            <person name="Liu X."/>
        </authorList>
    </citation>
    <scope>NUCLEOTIDE SEQUENCE [LARGE SCALE GENOMIC DNA]</scope>
    <source>
        <strain evidence="2">W106-1 / CGMCC3.15140</strain>
    </source>
</reference>
<dbReference type="KEGG" id="pfy:PFICI_04390"/>
<evidence type="ECO:0000313" key="2">
    <source>
        <dbReference type="Proteomes" id="UP000030651"/>
    </source>
</evidence>
<dbReference type="AlphaFoldDB" id="W3X909"/>